<name>A0A1G4JGR2_9SACH</name>
<organism evidence="2 3">
    <name type="scientific">Lachancea meyersii CBS 8951</name>
    <dbReference type="NCBI Taxonomy" id="1266667"/>
    <lineage>
        <taxon>Eukaryota</taxon>
        <taxon>Fungi</taxon>
        <taxon>Dikarya</taxon>
        <taxon>Ascomycota</taxon>
        <taxon>Saccharomycotina</taxon>
        <taxon>Saccharomycetes</taxon>
        <taxon>Saccharomycetales</taxon>
        <taxon>Saccharomycetaceae</taxon>
        <taxon>Lachancea</taxon>
    </lineage>
</organism>
<dbReference type="EMBL" id="LT598481">
    <property type="protein sequence ID" value="SCU89430.1"/>
    <property type="molecule type" value="Genomic_DNA"/>
</dbReference>
<dbReference type="AlphaFoldDB" id="A0A1G4JGR2"/>
<protein>
    <submittedName>
        <fullName evidence="2">LAME_0E03488g1_1</fullName>
    </submittedName>
</protein>
<dbReference type="InterPro" id="IPR013328">
    <property type="entry name" value="6PGD_dom2"/>
</dbReference>
<dbReference type="SUPFAM" id="SSF48179">
    <property type="entry name" value="6-phosphogluconate dehydrogenase C-terminal domain-like"/>
    <property type="match status" value="1"/>
</dbReference>
<evidence type="ECO:0000259" key="1">
    <source>
        <dbReference type="Pfam" id="PF08546"/>
    </source>
</evidence>
<dbReference type="InterPro" id="IPR050838">
    <property type="entry name" value="Ketopantoate_reductase"/>
</dbReference>
<dbReference type="GO" id="GO:0005739">
    <property type="term" value="C:mitochondrion"/>
    <property type="evidence" value="ECO:0007669"/>
    <property type="project" value="TreeGrafter"/>
</dbReference>
<dbReference type="InterPro" id="IPR013752">
    <property type="entry name" value="KPA_reductase"/>
</dbReference>
<dbReference type="GO" id="GO:0008677">
    <property type="term" value="F:2-dehydropantoate 2-reductase activity"/>
    <property type="evidence" value="ECO:0007669"/>
    <property type="project" value="TreeGrafter"/>
</dbReference>
<dbReference type="OrthoDB" id="73846at2759"/>
<dbReference type="InterPro" id="IPR008927">
    <property type="entry name" value="6-PGluconate_DH-like_C_sf"/>
</dbReference>
<dbReference type="Pfam" id="PF08546">
    <property type="entry name" value="ApbA_C"/>
    <property type="match status" value="1"/>
</dbReference>
<dbReference type="Gene3D" id="1.10.1040.10">
    <property type="entry name" value="N-(1-d-carboxylethyl)-l-norvaline Dehydrogenase, domain 2"/>
    <property type="match status" value="1"/>
</dbReference>
<sequence length="366" mass="41476">MSASRVYALGSSPSVYLMCHEIASLSFQPRVPELVLLLQDQKKLNRFLDNESRLVIEKPKGGYKGSHQYMASCSPPKFASGEVAKVDNLIVGEKKPRSFAQALKKYSESIHTDTNVLLLNPTVGLVDVLRKKVWQERGMCPNLFIGMTNERHISRPSEFTAQLSSYKNSLQICAVPKTHNNYSYEQDVQNAKEMANTNNLLRLFKSVNEEESGSVLGVMNRSYGDLLLYRYEELIIQSCVLPITALYGLRFHDLKASHDLLKMVRALIAEFTHTIKTTDKFVSQIPPAEGALNNDRLVASVSRALNRDRRRILNEMNVHDINQFNGFFALKARKHNIKCLFNDTVMTCAKAKLSLTRQAKLDYRSL</sequence>
<reference evidence="3" key="1">
    <citation type="submission" date="2016-03" db="EMBL/GenBank/DDBJ databases">
        <authorList>
            <person name="Devillers Hugo."/>
        </authorList>
    </citation>
    <scope>NUCLEOTIDE SEQUENCE [LARGE SCALE GENOMIC DNA]</scope>
</reference>
<dbReference type="Proteomes" id="UP000191144">
    <property type="component" value="Chromosome E"/>
</dbReference>
<dbReference type="PANTHER" id="PTHR43765">
    <property type="entry name" value="2-DEHYDROPANTOATE 2-REDUCTASE-RELATED"/>
    <property type="match status" value="1"/>
</dbReference>
<evidence type="ECO:0000313" key="2">
    <source>
        <dbReference type="EMBL" id="SCU89430.1"/>
    </source>
</evidence>
<evidence type="ECO:0000313" key="3">
    <source>
        <dbReference type="Proteomes" id="UP000191144"/>
    </source>
</evidence>
<proteinExistence type="predicted"/>
<keyword evidence="3" id="KW-1185">Reference proteome</keyword>
<accession>A0A1G4JGR2</accession>
<feature type="domain" description="Ketopantoate reductase C-terminal" evidence="1">
    <location>
        <begin position="226"/>
        <end position="352"/>
    </location>
</feature>
<dbReference type="GO" id="GO:0050661">
    <property type="term" value="F:NADP binding"/>
    <property type="evidence" value="ECO:0007669"/>
    <property type="project" value="TreeGrafter"/>
</dbReference>
<gene>
    <name evidence="2" type="ORF">LAME_0E03488G</name>
</gene>
<dbReference type="PANTHER" id="PTHR43765:SF4">
    <property type="entry name" value="CYTOCHROME B TRANSLATIONAL ACTIVATOR PROTEIN CBS2"/>
    <property type="match status" value="1"/>
</dbReference>